<gene>
    <name evidence="4" type="ORF">SAMN05421684_5851</name>
</gene>
<feature type="binding site" evidence="2">
    <location>
        <position position="138"/>
    </location>
    <ligand>
        <name>Mn(2+)</name>
        <dbReference type="ChEBI" id="CHEBI:29035"/>
        <label>2</label>
    </ligand>
</feature>
<dbReference type="Gene3D" id="3.30.70.360">
    <property type="match status" value="1"/>
</dbReference>
<dbReference type="SUPFAM" id="SSF53187">
    <property type="entry name" value="Zn-dependent exopeptidases"/>
    <property type="match status" value="1"/>
</dbReference>
<dbReference type="CDD" id="cd03886">
    <property type="entry name" value="M20_Acy1"/>
    <property type="match status" value="1"/>
</dbReference>
<feature type="binding site" evidence="2">
    <location>
        <position position="104"/>
    </location>
    <ligand>
        <name>Mn(2+)</name>
        <dbReference type="ChEBI" id="CHEBI:29035"/>
        <label>2</label>
    </ligand>
</feature>
<dbReference type="SUPFAM" id="SSF55031">
    <property type="entry name" value="Bacterial exopeptidase dimerisation domain"/>
    <property type="match status" value="1"/>
</dbReference>
<dbReference type="STRING" id="137265.SAMN05421684_5851"/>
<dbReference type="PIRSF" id="PIRSF005962">
    <property type="entry name" value="Pept_M20D_amidohydro"/>
    <property type="match status" value="1"/>
</dbReference>
<dbReference type="Pfam" id="PF07687">
    <property type="entry name" value="M20_dimer"/>
    <property type="match status" value="1"/>
</dbReference>
<dbReference type="PANTHER" id="PTHR11014:SF169">
    <property type="entry name" value="CLAN MH, FAMILY M20, PEPTIDASE T-LIKE METALLOPEPTIDASE"/>
    <property type="match status" value="1"/>
</dbReference>
<dbReference type="OrthoDB" id="9777385at2"/>
<keyword evidence="2" id="KW-0479">Metal-binding</keyword>
<feature type="binding site" evidence="2">
    <location>
        <position position="102"/>
    </location>
    <ligand>
        <name>Mn(2+)</name>
        <dbReference type="ChEBI" id="CHEBI:29035"/>
        <label>2</label>
    </ligand>
</feature>
<evidence type="ECO:0000259" key="3">
    <source>
        <dbReference type="Pfam" id="PF07687"/>
    </source>
</evidence>
<dbReference type="Proteomes" id="UP000199632">
    <property type="component" value="Unassembled WGS sequence"/>
</dbReference>
<keyword evidence="2" id="KW-0464">Manganese</keyword>
<name>A0A1H3TIR9_9ACTN</name>
<evidence type="ECO:0000313" key="4">
    <source>
        <dbReference type="EMBL" id="SDZ50173.1"/>
    </source>
</evidence>
<keyword evidence="5" id="KW-1185">Reference proteome</keyword>
<proteinExistence type="predicted"/>
<comment type="cofactor">
    <cofactor evidence="2">
        <name>Mn(2+)</name>
        <dbReference type="ChEBI" id="CHEBI:29035"/>
    </cofactor>
    <text evidence="2">The Mn(2+) ion enhances activity.</text>
</comment>
<dbReference type="InterPro" id="IPR002933">
    <property type="entry name" value="Peptidase_M20"/>
</dbReference>
<dbReference type="Pfam" id="PF01546">
    <property type="entry name" value="Peptidase_M20"/>
    <property type="match status" value="1"/>
</dbReference>
<dbReference type="NCBIfam" id="TIGR01891">
    <property type="entry name" value="amidohydrolases"/>
    <property type="match status" value="1"/>
</dbReference>
<sequence length="404" mass="42791">MTLRDDSTAMQDDLVRVRRDLHRHPEVGLDLPRTQRLVLDELAGLGGLEIALGTALSSVTAVLRGGRPGAAVLLRADMDALPLTEATGLDYASQVDGAMHACGHDLHTAMLVGAARLLSAHRDEVAGDVVFMFQPGEEGWNGAARMIDEGVLDAAGQRVSAAYGMHVSSNGPAGQFGSRPGTLMAATADLKVTVHGAGTHASMPHLGLDPVTVAAEIVTSLQTMVTRRFDVFDPVVVTVGSIHAGTKSNIIPDTAEIEATVRTFSAANHARLRTEVTRLCRHIAEAHGLTAEVDYVDGYPVTVNDKQEYEFARAVVSDVLGTERFAPMAHPISAAEDFSEVLDKVPGCYLHLGASVADDPATAPVNHSPRAVFDDRVLADGALVHAELAMRALRRSEGMRSGPD</sequence>
<dbReference type="GO" id="GO:0046872">
    <property type="term" value="F:metal ion binding"/>
    <property type="evidence" value="ECO:0007669"/>
    <property type="project" value="UniProtKB-KW"/>
</dbReference>
<accession>A0A1H3TIR9</accession>
<dbReference type="InterPro" id="IPR017439">
    <property type="entry name" value="Amidohydrolase"/>
</dbReference>
<reference evidence="5" key="1">
    <citation type="submission" date="2016-10" db="EMBL/GenBank/DDBJ databases">
        <authorList>
            <person name="Varghese N."/>
            <person name="Submissions S."/>
        </authorList>
    </citation>
    <scope>NUCLEOTIDE SEQUENCE [LARGE SCALE GENOMIC DNA]</scope>
    <source>
        <strain evidence="5">DSM 44718</strain>
    </source>
</reference>
<organism evidence="4 5">
    <name type="scientific">Asanoa ishikariensis</name>
    <dbReference type="NCBI Taxonomy" id="137265"/>
    <lineage>
        <taxon>Bacteria</taxon>
        <taxon>Bacillati</taxon>
        <taxon>Actinomycetota</taxon>
        <taxon>Actinomycetes</taxon>
        <taxon>Micromonosporales</taxon>
        <taxon>Micromonosporaceae</taxon>
        <taxon>Asanoa</taxon>
    </lineage>
</organism>
<dbReference type="InterPro" id="IPR011650">
    <property type="entry name" value="Peptidase_M20_dimer"/>
</dbReference>
<dbReference type="InterPro" id="IPR036264">
    <property type="entry name" value="Bact_exopeptidase_dim_dom"/>
</dbReference>
<dbReference type="EMBL" id="FNQB01000003">
    <property type="protein sequence ID" value="SDZ50173.1"/>
    <property type="molecule type" value="Genomic_DNA"/>
</dbReference>
<dbReference type="Gene3D" id="3.40.630.10">
    <property type="entry name" value="Zn peptidases"/>
    <property type="match status" value="1"/>
</dbReference>
<dbReference type="PANTHER" id="PTHR11014">
    <property type="entry name" value="PEPTIDASE M20 FAMILY MEMBER"/>
    <property type="match status" value="1"/>
</dbReference>
<evidence type="ECO:0000256" key="2">
    <source>
        <dbReference type="PIRSR" id="PIRSR005962-1"/>
    </source>
</evidence>
<dbReference type="AlphaFoldDB" id="A0A1H3TIR9"/>
<dbReference type="GO" id="GO:0050118">
    <property type="term" value="F:N-acetyldiaminopimelate deacetylase activity"/>
    <property type="evidence" value="ECO:0007669"/>
    <property type="project" value="UniProtKB-ARBA"/>
</dbReference>
<keyword evidence="1 4" id="KW-0378">Hydrolase</keyword>
<dbReference type="RefSeq" id="WP_090799732.1">
    <property type="nucleotide sequence ID" value="NZ_BOND01000001.1"/>
</dbReference>
<feature type="domain" description="Peptidase M20 dimerisation" evidence="3">
    <location>
        <begin position="189"/>
        <end position="285"/>
    </location>
</feature>
<feature type="binding site" evidence="2">
    <location>
        <position position="367"/>
    </location>
    <ligand>
        <name>Mn(2+)</name>
        <dbReference type="ChEBI" id="CHEBI:29035"/>
        <label>2</label>
    </ligand>
</feature>
<evidence type="ECO:0000256" key="1">
    <source>
        <dbReference type="ARBA" id="ARBA00022801"/>
    </source>
</evidence>
<protein>
    <submittedName>
        <fullName evidence="4">Hippurate hydrolase</fullName>
    </submittedName>
</protein>
<feature type="binding site" evidence="2">
    <location>
        <position position="166"/>
    </location>
    <ligand>
        <name>Mn(2+)</name>
        <dbReference type="ChEBI" id="CHEBI:29035"/>
        <label>2</label>
    </ligand>
</feature>
<evidence type="ECO:0000313" key="5">
    <source>
        <dbReference type="Proteomes" id="UP000199632"/>
    </source>
</evidence>
<dbReference type="FunFam" id="3.30.70.360:FF:000001">
    <property type="entry name" value="N-acetyldiaminopimelate deacetylase"/>
    <property type="match status" value="1"/>
</dbReference>
<dbReference type="GO" id="GO:0019877">
    <property type="term" value="P:diaminopimelate biosynthetic process"/>
    <property type="evidence" value="ECO:0007669"/>
    <property type="project" value="UniProtKB-ARBA"/>
</dbReference>